<gene>
    <name evidence="2" type="ORF">E5161_09690</name>
</gene>
<comment type="caution">
    <text evidence="2">The sequence shown here is derived from an EMBL/GenBank/DDBJ whole genome shotgun (WGS) entry which is preliminary data.</text>
</comment>
<proteinExistence type="predicted"/>
<dbReference type="Proteomes" id="UP000309673">
    <property type="component" value="Unassembled WGS sequence"/>
</dbReference>
<dbReference type="OrthoDB" id="2626088at2"/>
<organism evidence="2 3">
    <name type="scientific">Cohnella pontilimi</name>
    <dbReference type="NCBI Taxonomy" id="2564100"/>
    <lineage>
        <taxon>Bacteria</taxon>
        <taxon>Bacillati</taxon>
        <taxon>Bacillota</taxon>
        <taxon>Bacilli</taxon>
        <taxon>Bacillales</taxon>
        <taxon>Paenibacillaceae</taxon>
        <taxon>Cohnella</taxon>
    </lineage>
</organism>
<evidence type="ECO:0000256" key="1">
    <source>
        <dbReference type="SAM" id="MobiDB-lite"/>
    </source>
</evidence>
<feature type="region of interest" description="Disordered" evidence="1">
    <location>
        <begin position="40"/>
        <end position="63"/>
    </location>
</feature>
<dbReference type="AlphaFoldDB" id="A0A4U0FBQ1"/>
<evidence type="ECO:0000313" key="2">
    <source>
        <dbReference type="EMBL" id="TJY42266.1"/>
    </source>
</evidence>
<sequence>MVSDELEVDSDVREDRGREALLDESFNNWVTRNIDQQTRQQMDLTDVPNGNVWDSADRVDGGT</sequence>
<evidence type="ECO:0000313" key="3">
    <source>
        <dbReference type="Proteomes" id="UP000309673"/>
    </source>
</evidence>
<accession>A0A4U0FBQ1</accession>
<protein>
    <submittedName>
        <fullName evidence="2">Uncharacterized protein</fullName>
    </submittedName>
</protein>
<dbReference type="EMBL" id="SUPK01000004">
    <property type="protein sequence ID" value="TJY42266.1"/>
    <property type="molecule type" value="Genomic_DNA"/>
</dbReference>
<name>A0A4U0FBQ1_9BACL</name>
<keyword evidence="3" id="KW-1185">Reference proteome</keyword>
<reference evidence="2 3" key="1">
    <citation type="submission" date="2019-04" db="EMBL/GenBank/DDBJ databases">
        <title>Cohnella sp. nov., isolated from soil.</title>
        <authorList>
            <person name="Kim W."/>
        </authorList>
    </citation>
    <scope>NUCLEOTIDE SEQUENCE [LARGE SCALE GENOMIC DNA]</scope>
    <source>
        <strain evidence="2 3">CAU 1483</strain>
    </source>
</reference>